<name>A0A9P3GSI2_9APHY</name>
<evidence type="ECO:0000313" key="2">
    <source>
        <dbReference type="EMBL" id="GJE98584.1"/>
    </source>
</evidence>
<dbReference type="Proteomes" id="UP000703269">
    <property type="component" value="Unassembled WGS sequence"/>
</dbReference>
<dbReference type="EMBL" id="BPQB01000090">
    <property type="protein sequence ID" value="GJE98584.1"/>
    <property type="molecule type" value="Genomic_DNA"/>
</dbReference>
<evidence type="ECO:0000256" key="1">
    <source>
        <dbReference type="SAM" id="MobiDB-lite"/>
    </source>
</evidence>
<feature type="compositionally biased region" description="Low complexity" evidence="1">
    <location>
        <begin position="138"/>
        <end position="149"/>
    </location>
</feature>
<keyword evidence="3" id="KW-1185">Reference proteome</keyword>
<comment type="caution">
    <text evidence="2">The sequence shown here is derived from an EMBL/GenBank/DDBJ whole genome shotgun (WGS) entry which is preliminary data.</text>
</comment>
<reference evidence="2 3" key="1">
    <citation type="submission" date="2021-08" db="EMBL/GenBank/DDBJ databases">
        <title>Draft Genome Sequence of Phanerochaete sordida strain YK-624.</title>
        <authorList>
            <person name="Mori T."/>
            <person name="Dohra H."/>
            <person name="Suzuki T."/>
            <person name="Kawagishi H."/>
            <person name="Hirai H."/>
        </authorList>
    </citation>
    <scope>NUCLEOTIDE SEQUENCE [LARGE SCALE GENOMIC DNA]</scope>
    <source>
        <strain evidence="2 3">YK-624</strain>
    </source>
</reference>
<proteinExistence type="predicted"/>
<feature type="region of interest" description="Disordered" evidence="1">
    <location>
        <begin position="133"/>
        <end position="162"/>
    </location>
</feature>
<sequence>MAWYDEHFERQPSRDPIRRLHSSTRSTGKNGKRKVWCKMCLNKRTSHGTDNILLDAEPTSGPGELWNLSRAEGGPMEYRLCNCLTHLRDCALQTPDVRDRARAEHVKRNLAPRRVPRASRDAREACPAPVLDGDHGLAQHAAPSQQHSAFPLPSEDNRSTSLQHVMPSPYAAENTTLHDPRLQPPSAWSNTEYRTNSVMPFPGSQGYWSYGAMWTSEGFPSSYAAENLSPVPMQAPLELALHSEQPAFGLGLGAEPAASFQDVAAIFGGTNQSSELLVRDSCAF</sequence>
<organism evidence="2 3">
    <name type="scientific">Phanerochaete sordida</name>
    <dbReference type="NCBI Taxonomy" id="48140"/>
    <lineage>
        <taxon>Eukaryota</taxon>
        <taxon>Fungi</taxon>
        <taxon>Dikarya</taxon>
        <taxon>Basidiomycota</taxon>
        <taxon>Agaricomycotina</taxon>
        <taxon>Agaricomycetes</taxon>
        <taxon>Polyporales</taxon>
        <taxon>Phanerochaetaceae</taxon>
        <taxon>Phanerochaete</taxon>
    </lineage>
</organism>
<protein>
    <submittedName>
        <fullName evidence="2">Uncharacterized protein</fullName>
    </submittedName>
</protein>
<accession>A0A9P3GSI2</accession>
<dbReference type="AlphaFoldDB" id="A0A9P3GSI2"/>
<evidence type="ECO:0000313" key="3">
    <source>
        <dbReference type="Proteomes" id="UP000703269"/>
    </source>
</evidence>
<gene>
    <name evidence="2" type="ORF">PsYK624_148170</name>
</gene>